<dbReference type="InterPro" id="IPR039446">
    <property type="entry name" value="DauR-like"/>
</dbReference>
<accession>A0A2Z2IYE5</accession>
<proteinExistence type="predicted"/>
<dbReference type="Pfam" id="PF13309">
    <property type="entry name" value="HTH_22"/>
    <property type="match status" value="1"/>
</dbReference>
<evidence type="ECO:0000259" key="2">
    <source>
        <dbReference type="Pfam" id="PF13309"/>
    </source>
</evidence>
<evidence type="ECO:0000313" key="3">
    <source>
        <dbReference type="EMBL" id="ART21123.1"/>
    </source>
</evidence>
<dbReference type="InterPro" id="IPR039445">
    <property type="entry name" value="DauR-like_HTH"/>
</dbReference>
<dbReference type="RefSeq" id="WP_086891232.1">
    <property type="nucleotide sequence ID" value="NZ_CP021252.1"/>
</dbReference>
<sequence length="256" mass="27810">MLQLMNELNSHGIDQDFLGQYVPLVEFLGQALGPNTEIVLHDLDVPDQSIIAIANGHISGRQIGGPVTDFALWFMKQGDAAAVPMMTGYRAVNAEGKICHSSSYFLRDSTGHMRGMLCINVDISDLVAIRNAANFLIGNTEEAKDKTQTFGGYPGAQVAQVAQAAQTIITQPATEEEAVSESLRDNVENLLESMLDAAVATQNAPVDRMQRDERIEVVRTLEDNGFFLLKGGISAAAGRLGVSEPTIYRYLVKVRN</sequence>
<dbReference type="Pfam" id="PF08348">
    <property type="entry name" value="PAS_6"/>
    <property type="match status" value="1"/>
</dbReference>
<evidence type="ECO:0000259" key="1">
    <source>
        <dbReference type="Pfam" id="PF08348"/>
    </source>
</evidence>
<organism evidence="3 4">
    <name type="scientific">Corynebacterium striatum</name>
    <dbReference type="NCBI Taxonomy" id="43770"/>
    <lineage>
        <taxon>Bacteria</taxon>
        <taxon>Bacillati</taxon>
        <taxon>Actinomycetota</taxon>
        <taxon>Actinomycetes</taxon>
        <taxon>Mycobacteriales</taxon>
        <taxon>Corynebacteriaceae</taxon>
        <taxon>Corynebacterium</taxon>
    </lineage>
</organism>
<dbReference type="EMBL" id="CP021252">
    <property type="protein sequence ID" value="ART21123.1"/>
    <property type="molecule type" value="Genomic_DNA"/>
</dbReference>
<feature type="domain" description="YheO-like" evidence="1">
    <location>
        <begin position="18"/>
        <end position="131"/>
    </location>
</feature>
<protein>
    <submittedName>
        <fullName evidence="3">Transcriptional regulator</fullName>
    </submittedName>
</protein>
<feature type="domain" description="Transcriptional regulator DauR-like HTH" evidence="2">
    <location>
        <begin position="190"/>
        <end position="251"/>
    </location>
</feature>
<dbReference type="Proteomes" id="UP000250197">
    <property type="component" value="Chromosome"/>
</dbReference>
<dbReference type="KEGG" id="cstr:CBE89_06100"/>
<dbReference type="PANTHER" id="PTHR35568:SF1">
    <property type="entry name" value="TRANSCRIPTIONAL REGULATOR DAUR"/>
    <property type="match status" value="1"/>
</dbReference>
<dbReference type="PANTHER" id="PTHR35568">
    <property type="entry name" value="TRANSCRIPTIONAL REGULATOR DAUR"/>
    <property type="match status" value="1"/>
</dbReference>
<evidence type="ECO:0000313" key="4">
    <source>
        <dbReference type="Proteomes" id="UP000250197"/>
    </source>
</evidence>
<dbReference type="InterPro" id="IPR013559">
    <property type="entry name" value="YheO"/>
</dbReference>
<reference evidence="3 4" key="1">
    <citation type="submission" date="2017-05" db="EMBL/GenBank/DDBJ databases">
        <title>Complete genome sequence of Corynebacterium striatum KC-Na-1 isolated from Neophocaena asiaeorientalis in Korea.</title>
        <authorList>
            <person name="Kim J.H."/>
            <person name="Lee K."/>
        </authorList>
    </citation>
    <scope>NUCLEOTIDE SEQUENCE [LARGE SCALE GENOMIC DNA]</scope>
    <source>
        <strain evidence="3 4">KC-Na-01</strain>
    </source>
</reference>
<name>A0A2Z2IYE5_CORST</name>
<gene>
    <name evidence="3" type="ORF">CBE89_06100</name>
</gene>
<dbReference type="AlphaFoldDB" id="A0A2Z2IYE5"/>